<dbReference type="InterPro" id="IPR015424">
    <property type="entry name" value="PyrdxlP-dep_Trfase"/>
</dbReference>
<dbReference type="GO" id="GO:0030170">
    <property type="term" value="F:pyridoxal phosphate binding"/>
    <property type="evidence" value="ECO:0007669"/>
    <property type="project" value="InterPro"/>
</dbReference>
<keyword evidence="4" id="KW-0032">Aminotransferase</keyword>
<feature type="domain" description="Aminotransferase class I/classII large" evidence="3">
    <location>
        <begin position="77"/>
        <end position="440"/>
    </location>
</feature>
<dbReference type="PRINTS" id="PR00753">
    <property type="entry name" value="ACCSYNTHASE"/>
</dbReference>
<keyword evidence="5" id="KW-1185">Reference proteome</keyword>
<dbReference type="GO" id="GO:0006520">
    <property type="term" value="P:amino acid metabolic process"/>
    <property type="evidence" value="ECO:0007669"/>
    <property type="project" value="TreeGrafter"/>
</dbReference>
<evidence type="ECO:0000256" key="1">
    <source>
        <dbReference type="ARBA" id="ARBA00022898"/>
    </source>
</evidence>
<name>A0A6A6DLI4_9PEZI</name>
<dbReference type="InterPro" id="IPR015421">
    <property type="entry name" value="PyrdxlP-dep_Trfase_major"/>
</dbReference>
<dbReference type="PANTHER" id="PTHR43795:SF63">
    <property type="entry name" value="PUTATIVE (AFU_ORTHOLOGUE AFUA_4G00630)-RELATED"/>
    <property type="match status" value="1"/>
</dbReference>
<dbReference type="Pfam" id="PF00155">
    <property type="entry name" value="Aminotran_1_2"/>
    <property type="match status" value="1"/>
</dbReference>
<evidence type="ECO:0000256" key="2">
    <source>
        <dbReference type="SAM" id="MobiDB-lite"/>
    </source>
</evidence>
<dbReference type="Gene3D" id="3.40.640.10">
    <property type="entry name" value="Type I PLP-dependent aspartate aminotransferase-like (Major domain)"/>
    <property type="match status" value="1"/>
</dbReference>
<evidence type="ECO:0000259" key="3">
    <source>
        <dbReference type="Pfam" id="PF00155"/>
    </source>
</evidence>
<feature type="region of interest" description="Disordered" evidence="2">
    <location>
        <begin position="1"/>
        <end position="23"/>
    </location>
</feature>
<dbReference type="PANTHER" id="PTHR43795">
    <property type="entry name" value="BIFUNCTIONAL ASPARTATE AMINOTRANSFERASE AND GLUTAMATE/ASPARTATE-PREPHENATE AMINOTRANSFERASE-RELATED"/>
    <property type="match status" value="1"/>
</dbReference>
<dbReference type="SUPFAM" id="SSF53383">
    <property type="entry name" value="PLP-dependent transferases"/>
    <property type="match status" value="1"/>
</dbReference>
<accession>A0A6A6DLI4</accession>
<protein>
    <submittedName>
        <fullName evidence="4">Aminotransferase</fullName>
    </submittedName>
</protein>
<dbReference type="AlphaFoldDB" id="A0A6A6DLI4"/>
<dbReference type="InterPro" id="IPR050478">
    <property type="entry name" value="Ethylene_sulfur-biosynth"/>
</dbReference>
<proteinExistence type="predicted"/>
<dbReference type="Proteomes" id="UP000800200">
    <property type="component" value="Unassembled WGS sequence"/>
</dbReference>
<dbReference type="InterPro" id="IPR004839">
    <property type="entry name" value="Aminotransferase_I/II_large"/>
</dbReference>
<dbReference type="EMBL" id="ML994658">
    <property type="protein sequence ID" value="KAF2180367.1"/>
    <property type="molecule type" value="Genomic_DNA"/>
</dbReference>
<organism evidence="4 5">
    <name type="scientific">Zopfia rhizophila CBS 207.26</name>
    <dbReference type="NCBI Taxonomy" id="1314779"/>
    <lineage>
        <taxon>Eukaryota</taxon>
        <taxon>Fungi</taxon>
        <taxon>Dikarya</taxon>
        <taxon>Ascomycota</taxon>
        <taxon>Pezizomycotina</taxon>
        <taxon>Dothideomycetes</taxon>
        <taxon>Dothideomycetes incertae sedis</taxon>
        <taxon>Zopfiaceae</taxon>
        <taxon>Zopfia</taxon>
    </lineage>
</organism>
<keyword evidence="4" id="KW-0808">Transferase</keyword>
<sequence>MSKTTVPYRKMSGPTLSDRGTEYSATQAGETVIWDVISNLWHPQENPDGYVSLGVAENALMHSELRDFLNSKRLLEDRSLTYGDGPTGCKPLRSILSSFLNSKLNPVMPIKPEHIIATNGVTTAIEHSSWALANPGDGILLGRPYYRAFIADIGLRTGVKVVPVSFGEIDPCSPSCVEKYDEALNESNQKGVKIRALMLCHPHNPLGRCYPKETIIELMKLCQKYNIHLISDEIYAFSVWKNTIDELKEEPVGFQSVLSIDTKGIIDPGLAHVLWGMSKDFGANGVRIGFLISQNNEPFLKAVRTCGLHSSPSSLAENAAAEVLGNEEFVERYTKTNQERLSEAYAYGVKKVKEHGMEHVPGVNAAFFLWVNLGKVWREKHPEEAGKVDGEAITDVIFQKMMKNKVYVVTGDAAGAEEPGWFRLVFSQPKDLVDEGIKRIAEAIS</sequence>
<evidence type="ECO:0000313" key="5">
    <source>
        <dbReference type="Proteomes" id="UP000800200"/>
    </source>
</evidence>
<dbReference type="CDD" id="cd00609">
    <property type="entry name" value="AAT_like"/>
    <property type="match status" value="1"/>
</dbReference>
<keyword evidence="1" id="KW-0663">Pyridoxal phosphate</keyword>
<dbReference type="InterPro" id="IPR015422">
    <property type="entry name" value="PyrdxlP-dep_Trfase_small"/>
</dbReference>
<dbReference type="OrthoDB" id="7042322at2759"/>
<evidence type="ECO:0000313" key="4">
    <source>
        <dbReference type="EMBL" id="KAF2180367.1"/>
    </source>
</evidence>
<dbReference type="Gene3D" id="3.90.1150.10">
    <property type="entry name" value="Aspartate Aminotransferase, domain 1"/>
    <property type="match status" value="1"/>
</dbReference>
<gene>
    <name evidence="4" type="ORF">K469DRAFT_639807</name>
</gene>
<reference evidence="4" key="1">
    <citation type="journal article" date="2020" name="Stud. Mycol.">
        <title>101 Dothideomycetes genomes: a test case for predicting lifestyles and emergence of pathogens.</title>
        <authorList>
            <person name="Haridas S."/>
            <person name="Albert R."/>
            <person name="Binder M."/>
            <person name="Bloem J."/>
            <person name="Labutti K."/>
            <person name="Salamov A."/>
            <person name="Andreopoulos B."/>
            <person name="Baker S."/>
            <person name="Barry K."/>
            <person name="Bills G."/>
            <person name="Bluhm B."/>
            <person name="Cannon C."/>
            <person name="Castanera R."/>
            <person name="Culley D."/>
            <person name="Daum C."/>
            <person name="Ezra D."/>
            <person name="Gonzalez J."/>
            <person name="Henrissat B."/>
            <person name="Kuo A."/>
            <person name="Liang C."/>
            <person name="Lipzen A."/>
            <person name="Lutzoni F."/>
            <person name="Magnuson J."/>
            <person name="Mondo S."/>
            <person name="Nolan M."/>
            <person name="Ohm R."/>
            <person name="Pangilinan J."/>
            <person name="Park H.-J."/>
            <person name="Ramirez L."/>
            <person name="Alfaro M."/>
            <person name="Sun H."/>
            <person name="Tritt A."/>
            <person name="Yoshinaga Y."/>
            <person name="Zwiers L.-H."/>
            <person name="Turgeon B."/>
            <person name="Goodwin S."/>
            <person name="Spatafora J."/>
            <person name="Crous P."/>
            <person name="Grigoriev I."/>
        </authorList>
    </citation>
    <scope>NUCLEOTIDE SEQUENCE</scope>
    <source>
        <strain evidence="4">CBS 207.26</strain>
    </source>
</reference>
<dbReference type="GO" id="GO:0008483">
    <property type="term" value="F:transaminase activity"/>
    <property type="evidence" value="ECO:0007669"/>
    <property type="project" value="UniProtKB-KW"/>
</dbReference>